<name>A0A6G1BKK1_9ORYZ</name>
<comment type="caution">
    <text evidence="1">The sequence shown here is derived from an EMBL/GenBank/DDBJ whole genome shotgun (WGS) entry which is preliminary data.</text>
</comment>
<sequence length="64" mass="7319">MGETVTETAVSDRGRRSLDVAKASLWWSPGHGQDATVEQPHQIHLRWSPPCSFTHRISFIPFFR</sequence>
<proteinExistence type="predicted"/>
<gene>
    <name evidence="1" type="ORF">E2562_016047</name>
</gene>
<reference evidence="1 2" key="1">
    <citation type="submission" date="2019-11" db="EMBL/GenBank/DDBJ databases">
        <title>Whole genome sequence of Oryza granulata.</title>
        <authorList>
            <person name="Li W."/>
        </authorList>
    </citation>
    <scope>NUCLEOTIDE SEQUENCE [LARGE SCALE GENOMIC DNA]</scope>
    <source>
        <strain evidence="2">cv. Menghai</strain>
        <tissue evidence="1">Leaf</tissue>
    </source>
</reference>
<accession>A0A6G1BKK1</accession>
<dbReference type="AlphaFoldDB" id="A0A6G1BKK1"/>
<evidence type="ECO:0000313" key="2">
    <source>
        <dbReference type="Proteomes" id="UP000479710"/>
    </source>
</evidence>
<keyword evidence="2" id="KW-1185">Reference proteome</keyword>
<dbReference type="EMBL" id="SPHZ02000012">
    <property type="protein sequence ID" value="KAF0888578.1"/>
    <property type="molecule type" value="Genomic_DNA"/>
</dbReference>
<evidence type="ECO:0000313" key="1">
    <source>
        <dbReference type="EMBL" id="KAF0888578.1"/>
    </source>
</evidence>
<dbReference type="Proteomes" id="UP000479710">
    <property type="component" value="Unassembled WGS sequence"/>
</dbReference>
<organism evidence="1 2">
    <name type="scientific">Oryza meyeriana var. granulata</name>
    <dbReference type="NCBI Taxonomy" id="110450"/>
    <lineage>
        <taxon>Eukaryota</taxon>
        <taxon>Viridiplantae</taxon>
        <taxon>Streptophyta</taxon>
        <taxon>Embryophyta</taxon>
        <taxon>Tracheophyta</taxon>
        <taxon>Spermatophyta</taxon>
        <taxon>Magnoliopsida</taxon>
        <taxon>Liliopsida</taxon>
        <taxon>Poales</taxon>
        <taxon>Poaceae</taxon>
        <taxon>BOP clade</taxon>
        <taxon>Oryzoideae</taxon>
        <taxon>Oryzeae</taxon>
        <taxon>Oryzinae</taxon>
        <taxon>Oryza</taxon>
        <taxon>Oryza meyeriana</taxon>
    </lineage>
</organism>
<protein>
    <submittedName>
        <fullName evidence="1">Uncharacterized protein</fullName>
    </submittedName>
</protein>